<comment type="caution">
    <text evidence="10">The sequence shown here is derived from an EMBL/GenBank/DDBJ whole genome shotgun (WGS) entry which is preliminary data.</text>
</comment>
<evidence type="ECO:0000256" key="7">
    <source>
        <dbReference type="ARBA" id="ARBA00048568"/>
    </source>
</evidence>
<reference evidence="10" key="1">
    <citation type="submission" date="2021-02" db="EMBL/GenBank/DDBJ databases">
        <authorList>
            <person name="Nowell W R."/>
        </authorList>
    </citation>
    <scope>NUCLEOTIDE SEQUENCE</scope>
</reference>
<dbReference type="GO" id="GO:0140951">
    <property type="term" value="F:histone H3K27 trimethyltransferase activity"/>
    <property type="evidence" value="ECO:0007669"/>
    <property type="project" value="UniProtKB-EC"/>
</dbReference>
<dbReference type="GO" id="GO:0003682">
    <property type="term" value="F:chromatin binding"/>
    <property type="evidence" value="ECO:0007669"/>
    <property type="project" value="TreeGrafter"/>
</dbReference>
<keyword evidence="5" id="KW-0805">Transcription regulation</keyword>
<dbReference type="SUPFAM" id="SSF82199">
    <property type="entry name" value="SET domain"/>
    <property type="match status" value="1"/>
</dbReference>
<evidence type="ECO:0000259" key="8">
    <source>
        <dbReference type="PROSITE" id="PS50280"/>
    </source>
</evidence>
<accession>A0A816XVB9</accession>
<dbReference type="InterPro" id="IPR045318">
    <property type="entry name" value="EZH1/2-like"/>
</dbReference>
<dbReference type="InterPro" id="IPR041355">
    <property type="entry name" value="Pre-SET_CXC"/>
</dbReference>
<dbReference type="PANTHER" id="PTHR45747:SF4">
    <property type="entry name" value="HISTONE-LYSINE N-METHYLTRANSFERASE E(Z)"/>
    <property type="match status" value="1"/>
</dbReference>
<dbReference type="PROSITE" id="PS50280">
    <property type="entry name" value="SET"/>
    <property type="match status" value="1"/>
</dbReference>
<name>A0A816XVB9_9BILA</name>
<dbReference type="InterPro" id="IPR033467">
    <property type="entry name" value="Tesmin/TSO1-like_CXC"/>
</dbReference>
<keyword evidence="2" id="KW-0489">Methyltransferase</keyword>
<dbReference type="Pfam" id="PF00856">
    <property type="entry name" value="SET"/>
    <property type="match status" value="1"/>
</dbReference>
<dbReference type="Gene3D" id="2.170.270.10">
    <property type="entry name" value="SET domain"/>
    <property type="match status" value="1"/>
</dbReference>
<dbReference type="InterPro" id="IPR001214">
    <property type="entry name" value="SET_dom"/>
</dbReference>
<dbReference type="Pfam" id="PF21358">
    <property type="entry name" value="Ezh2_MCSS"/>
    <property type="match status" value="1"/>
</dbReference>
<dbReference type="GO" id="GO:0032259">
    <property type="term" value="P:methylation"/>
    <property type="evidence" value="ECO:0007669"/>
    <property type="project" value="UniProtKB-KW"/>
</dbReference>
<feature type="domain" description="SET" evidence="8">
    <location>
        <begin position="673"/>
        <end position="788"/>
    </location>
</feature>
<dbReference type="SMART" id="SM01114">
    <property type="entry name" value="CXC"/>
    <property type="match status" value="1"/>
</dbReference>
<evidence type="ECO:0000256" key="5">
    <source>
        <dbReference type="ARBA" id="ARBA00023015"/>
    </source>
</evidence>
<evidence type="ECO:0000256" key="3">
    <source>
        <dbReference type="ARBA" id="ARBA00022679"/>
    </source>
</evidence>
<dbReference type="FunFam" id="2.170.270.10:FF:000001">
    <property type="entry name" value="Putative histone-lysine N-methyltransferase EZH2"/>
    <property type="match status" value="1"/>
</dbReference>
<dbReference type="EC" id="2.1.1.356" evidence="1"/>
<dbReference type="SMART" id="SM00317">
    <property type="entry name" value="SET"/>
    <property type="match status" value="1"/>
</dbReference>
<dbReference type="PANTHER" id="PTHR45747">
    <property type="entry name" value="HISTONE-LYSINE N-METHYLTRANSFERASE E(Z)"/>
    <property type="match status" value="1"/>
</dbReference>
<organism evidence="10 11">
    <name type="scientific">Rotaria magnacalcarata</name>
    <dbReference type="NCBI Taxonomy" id="392030"/>
    <lineage>
        <taxon>Eukaryota</taxon>
        <taxon>Metazoa</taxon>
        <taxon>Spiralia</taxon>
        <taxon>Gnathifera</taxon>
        <taxon>Rotifera</taxon>
        <taxon>Eurotatoria</taxon>
        <taxon>Bdelloidea</taxon>
        <taxon>Philodinida</taxon>
        <taxon>Philodinidae</taxon>
        <taxon>Rotaria</taxon>
    </lineage>
</organism>
<dbReference type="InterPro" id="IPR046341">
    <property type="entry name" value="SET_dom_sf"/>
</dbReference>
<dbReference type="InterPro" id="IPR026489">
    <property type="entry name" value="CXC_dom"/>
</dbReference>
<evidence type="ECO:0000256" key="6">
    <source>
        <dbReference type="ARBA" id="ARBA00023163"/>
    </source>
</evidence>
<gene>
    <name evidence="10" type="ORF">MBJ925_LOCUS31255</name>
</gene>
<evidence type="ECO:0000256" key="2">
    <source>
        <dbReference type="ARBA" id="ARBA00022603"/>
    </source>
</evidence>
<dbReference type="GO" id="GO:0031507">
    <property type="term" value="P:heterochromatin formation"/>
    <property type="evidence" value="ECO:0007669"/>
    <property type="project" value="TreeGrafter"/>
</dbReference>
<evidence type="ECO:0000256" key="1">
    <source>
        <dbReference type="ARBA" id="ARBA00012186"/>
    </source>
</evidence>
<comment type="catalytic activity">
    <reaction evidence="7">
        <text>L-lysyl(27)-[histone H3] + 3 S-adenosyl-L-methionine = N(6),N(6),N(6)-trimethyl-L-lysyl(27)-[histone H3] + 3 S-adenosyl-L-homocysteine + 3 H(+)</text>
        <dbReference type="Rhea" id="RHEA:60292"/>
        <dbReference type="Rhea" id="RHEA-COMP:15535"/>
        <dbReference type="Rhea" id="RHEA-COMP:15548"/>
        <dbReference type="ChEBI" id="CHEBI:15378"/>
        <dbReference type="ChEBI" id="CHEBI:29969"/>
        <dbReference type="ChEBI" id="CHEBI:57856"/>
        <dbReference type="ChEBI" id="CHEBI:59789"/>
        <dbReference type="ChEBI" id="CHEBI:61961"/>
        <dbReference type="EC" id="2.1.1.356"/>
    </reaction>
</comment>
<dbReference type="Pfam" id="PF18264">
    <property type="entry name" value="preSET_CXC"/>
    <property type="match status" value="1"/>
</dbReference>
<keyword evidence="4" id="KW-0949">S-adenosyl-L-methionine</keyword>
<evidence type="ECO:0000313" key="11">
    <source>
        <dbReference type="Proteomes" id="UP000663824"/>
    </source>
</evidence>
<dbReference type="Proteomes" id="UP000663824">
    <property type="component" value="Unassembled WGS sequence"/>
</dbReference>
<keyword evidence="6" id="KW-0804">Transcription</keyword>
<dbReference type="AlphaFoldDB" id="A0A816XVB9"/>
<evidence type="ECO:0000256" key="4">
    <source>
        <dbReference type="ARBA" id="ARBA00022691"/>
    </source>
</evidence>
<dbReference type="PROSITE" id="PS51633">
    <property type="entry name" value="CXC"/>
    <property type="match status" value="1"/>
</dbReference>
<feature type="domain" description="CXC" evidence="9">
    <location>
        <begin position="552"/>
        <end position="656"/>
    </location>
</feature>
<evidence type="ECO:0000313" key="10">
    <source>
        <dbReference type="EMBL" id="CAF2151190.1"/>
    </source>
</evidence>
<dbReference type="CDD" id="cd10519">
    <property type="entry name" value="SET_EZH"/>
    <property type="match status" value="1"/>
</dbReference>
<keyword evidence="3" id="KW-0808">Transferase</keyword>
<protein>
    <recommendedName>
        <fullName evidence="1">[histone H3]-lysine(27) N-trimethyltransferase</fullName>
        <ecNumber evidence="1">2.1.1.356</ecNumber>
    </recommendedName>
</protein>
<dbReference type="EMBL" id="CAJNRE010017115">
    <property type="protein sequence ID" value="CAF2151190.1"/>
    <property type="molecule type" value="Genomic_DNA"/>
</dbReference>
<proteinExistence type="predicted"/>
<dbReference type="GO" id="GO:0035098">
    <property type="term" value="C:ESC/E(Z) complex"/>
    <property type="evidence" value="ECO:0007669"/>
    <property type="project" value="TreeGrafter"/>
</dbReference>
<dbReference type="InterPro" id="IPR048358">
    <property type="entry name" value="EZH1/2_MCSS"/>
</dbReference>
<sequence>MNVFNNDHNKSMVDSIWKDRIERALKHVCRTVDLRQRDDAEPILKNIADQYSDFRRPRMVSESMIENDKASLYTSCSFDEMNGDKLICLLTILPHVDQLPNLFTYVPLQSNFLCDTNTHLSDLLLDEESEDVKNLLISIQCDSLSEQQQTIRSSSSSKRIRRFSRTSIINDRNNEFVFDEEHLLELLKRLKQQSDNNTFLMAVEDETILFDTLIKLYPSSADLIRDRFGTVFESKRLQPKELSPNIDNSSISLDSSVENILHSYFMLFCRRCHRYDCFLHKDKPIIPDLTDQSKTYNVNYRPCNSECYRRKALSFYQRKRNKIELKRSYSGLLNSNKHSSACKISTNGFHSKCLKSNANKSDHLSLSAASLLNVNTHRNGIIFKPSIKRKLNDELSCWLSSEKSLFRVFHAIYGDNICIIAELLEKPCSQVYTFYINEMHRNEKDLFLQGKLSIANQLPVEPVLTNSSNSVDVKINGEYKKKSVKNSAINKNHSEESIDDKIKMCNQTVSNANRSTPNHCSSRRSHFSSFRRQRSHQQILLNHHHNLLLEQKRHTYYPCDHDQQKRHTYYPCDHDRSMPCNDQCYCLRSGNFCEKYCCCTSLKCENRFPGCRCRSSCTTKQCPCYAAARECDPDLCTQCGADDFRNGDENNTELITKSTCSCHNVPIQRSLHKPLLLAESDVAGWGIFTQASIQRNEFIAEYCGEILTQDEGELRGRMYDKIGTSFLFDLNEEYMVDATRRGNKIRFANHSINPNCYAKVIMVNGDHRIGIFSKRCISAGEELFFDYRYGANHHLRFVGVEKHTTEDQADTLLL</sequence>
<evidence type="ECO:0000259" key="9">
    <source>
        <dbReference type="PROSITE" id="PS51633"/>
    </source>
</evidence>